<organism evidence="4 5">
    <name type="scientific">Streptomyces caniscabiei</name>
    <dbReference type="NCBI Taxonomy" id="2746961"/>
    <lineage>
        <taxon>Bacteria</taxon>
        <taxon>Bacillati</taxon>
        <taxon>Actinomycetota</taxon>
        <taxon>Actinomycetes</taxon>
        <taxon>Kitasatosporales</taxon>
        <taxon>Streptomycetaceae</taxon>
        <taxon>Streptomyces</taxon>
    </lineage>
</organism>
<feature type="signal peptide" evidence="2">
    <location>
        <begin position="1"/>
        <end position="26"/>
    </location>
</feature>
<gene>
    <name evidence="4" type="ORF">PV383_44185</name>
</gene>
<evidence type="ECO:0000313" key="4">
    <source>
        <dbReference type="EMBL" id="MDX3044115.1"/>
    </source>
</evidence>
<dbReference type="EMBL" id="JARAWJ010000068">
    <property type="protein sequence ID" value="MDX3044115.1"/>
    <property type="molecule type" value="Genomic_DNA"/>
</dbReference>
<keyword evidence="2" id="KW-0732">Signal</keyword>
<dbReference type="InterPro" id="IPR025326">
    <property type="entry name" value="DUF4232"/>
</dbReference>
<dbReference type="PROSITE" id="PS51257">
    <property type="entry name" value="PROKAR_LIPOPROTEIN"/>
    <property type="match status" value="1"/>
</dbReference>
<evidence type="ECO:0000313" key="5">
    <source>
        <dbReference type="Proteomes" id="UP001282474"/>
    </source>
</evidence>
<accession>A0ABU4N3I8</accession>
<evidence type="ECO:0000256" key="2">
    <source>
        <dbReference type="SAM" id="SignalP"/>
    </source>
</evidence>
<name>A0ABU4N3I8_9ACTN</name>
<dbReference type="Proteomes" id="UP001282474">
    <property type="component" value="Unassembled WGS sequence"/>
</dbReference>
<feature type="compositionally biased region" description="Gly residues" evidence="1">
    <location>
        <begin position="70"/>
        <end position="96"/>
    </location>
</feature>
<dbReference type="Pfam" id="PF14016">
    <property type="entry name" value="DUF4232"/>
    <property type="match status" value="1"/>
</dbReference>
<feature type="compositionally biased region" description="Low complexity" evidence="1">
    <location>
        <begin position="33"/>
        <end position="47"/>
    </location>
</feature>
<feature type="domain" description="DUF4232" evidence="3">
    <location>
        <begin position="123"/>
        <end position="237"/>
    </location>
</feature>
<evidence type="ECO:0000256" key="1">
    <source>
        <dbReference type="SAM" id="MobiDB-lite"/>
    </source>
</evidence>
<sequence length="250" mass="23922">MAHTARSRRITAALAACSLGIVALTACEGGSDKAAAAPSTSASAPGKGADKGSGSDKGADATASPEDDGGTGGGSGGSSGGGGGTPPSKAGSGGSGSDKSGTDKSGSKESGADDDQDGGVGMCETTDLTYNVTVASSPASHALLTATNNTGDPCLLSANDLVITIPDLDGAAEHRGPTVDDWLLNPGERAYAGILFAGPGTEGGKTAGQVEIALTAAESPTTVTITNGPVTVNDGTVTSFLGTAEDALSY</sequence>
<feature type="compositionally biased region" description="Basic and acidic residues" evidence="1">
    <location>
        <begin position="48"/>
        <end position="59"/>
    </location>
</feature>
<feature type="compositionally biased region" description="Basic and acidic residues" evidence="1">
    <location>
        <begin position="100"/>
        <end position="111"/>
    </location>
</feature>
<keyword evidence="5" id="KW-1185">Reference proteome</keyword>
<proteinExistence type="predicted"/>
<comment type="caution">
    <text evidence="4">The sequence shown here is derived from an EMBL/GenBank/DDBJ whole genome shotgun (WGS) entry which is preliminary data.</text>
</comment>
<dbReference type="RefSeq" id="WP_045555477.1">
    <property type="nucleotide sequence ID" value="NZ_JABXWF010000005.1"/>
</dbReference>
<feature type="region of interest" description="Disordered" evidence="1">
    <location>
        <begin position="30"/>
        <end position="123"/>
    </location>
</feature>
<evidence type="ECO:0000259" key="3">
    <source>
        <dbReference type="Pfam" id="PF14016"/>
    </source>
</evidence>
<feature type="chain" id="PRO_5047023046" evidence="2">
    <location>
        <begin position="27"/>
        <end position="250"/>
    </location>
</feature>
<protein>
    <submittedName>
        <fullName evidence="4">DUF4232 domain-containing protein</fullName>
    </submittedName>
</protein>
<reference evidence="4 5" key="1">
    <citation type="journal article" date="2023" name="Microb. Genom.">
        <title>Mesoterricola silvestris gen. nov., sp. nov., Mesoterricola sediminis sp. nov., Geothrix oryzae sp. nov., Geothrix edaphica sp. nov., Geothrix rubra sp. nov., and Geothrix limicola sp. nov., six novel members of Acidobacteriota isolated from soils.</title>
        <authorList>
            <person name="Weisberg A.J."/>
            <person name="Pearce E."/>
            <person name="Kramer C.G."/>
            <person name="Chang J.H."/>
            <person name="Clarke C.R."/>
        </authorList>
    </citation>
    <scope>NUCLEOTIDE SEQUENCE [LARGE SCALE GENOMIC DNA]</scope>
    <source>
        <strain evidence="4 5">NE20-4-1</strain>
    </source>
</reference>